<evidence type="ECO:0000313" key="2">
    <source>
        <dbReference type="Proteomes" id="UP000830401"/>
    </source>
</evidence>
<proteinExistence type="predicted"/>
<gene>
    <name evidence="1" type="ORF">MUN86_16470</name>
</gene>
<evidence type="ECO:0000313" key="1">
    <source>
        <dbReference type="EMBL" id="UOQ65139.1"/>
    </source>
</evidence>
<dbReference type="RefSeq" id="WP_245119148.1">
    <property type="nucleotide sequence ID" value="NZ_CP095061.1"/>
</dbReference>
<sequence length="84" mass="9415">MKKFTVDTHGHHLEIEASLWNGRERITYDGQVVSDKRSYLFVSPHIFTVAEDGADAVYELNVLSGVFRIGFVVRRNGIAMATSS</sequence>
<name>A0ABY4G3L7_9BACT</name>
<organism evidence="1 2">
    <name type="scientific">Hymenobacter volaticus</name>
    <dbReference type="NCBI Taxonomy" id="2932254"/>
    <lineage>
        <taxon>Bacteria</taxon>
        <taxon>Pseudomonadati</taxon>
        <taxon>Bacteroidota</taxon>
        <taxon>Cytophagia</taxon>
        <taxon>Cytophagales</taxon>
        <taxon>Hymenobacteraceae</taxon>
        <taxon>Hymenobacter</taxon>
    </lineage>
</organism>
<keyword evidence="2" id="KW-1185">Reference proteome</keyword>
<dbReference type="Proteomes" id="UP000830401">
    <property type="component" value="Chromosome"/>
</dbReference>
<protein>
    <submittedName>
        <fullName evidence="1">Uncharacterized protein</fullName>
    </submittedName>
</protein>
<dbReference type="EMBL" id="CP095061">
    <property type="protein sequence ID" value="UOQ65139.1"/>
    <property type="molecule type" value="Genomic_DNA"/>
</dbReference>
<accession>A0ABY4G3L7</accession>
<reference evidence="1" key="1">
    <citation type="submission" date="2022-04" db="EMBL/GenBank/DDBJ databases">
        <title>Hymenobacter sp. isolated from the air.</title>
        <authorList>
            <person name="Won M."/>
            <person name="Lee C.-M."/>
            <person name="Woen H.-Y."/>
            <person name="Kwon S.-W."/>
        </authorList>
    </citation>
    <scope>NUCLEOTIDE SEQUENCE</scope>
    <source>
        <strain evidence="1">5420S-77</strain>
    </source>
</reference>